<reference evidence="1" key="2">
    <citation type="submission" date="2021-01" db="UniProtKB">
        <authorList>
            <consortium name="EnsemblMetazoa"/>
        </authorList>
    </citation>
    <scope>IDENTIFICATION</scope>
</reference>
<dbReference type="PANTHER" id="PTHR24132:SF24">
    <property type="entry name" value="ANKYRIN REPEAT AND SOCS BOX PROTEIN 6"/>
    <property type="match status" value="1"/>
</dbReference>
<dbReference type="PANTHER" id="PTHR24132">
    <property type="entry name" value="ANKYRIN REPEAT AND SOCS BOX PROTEIN 6"/>
    <property type="match status" value="1"/>
</dbReference>
<dbReference type="KEGG" id="spu:105445181"/>
<dbReference type="Gene3D" id="1.10.533.10">
    <property type="entry name" value="Death Domain, Fas"/>
    <property type="match status" value="1"/>
</dbReference>
<evidence type="ECO:0000313" key="1">
    <source>
        <dbReference type="EnsemblMetazoa" id="XP_030834808"/>
    </source>
</evidence>
<dbReference type="InterPro" id="IPR011029">
    <property type="entry name" value="DEATH-like_dom_sf"/>
</dbReference>
<accession>A0A7M7NDK7</accession>
<proteinExistence type="predicted"/>
<reference evidence="2" key="1">
    <citation type="submission" date="2015-02" db="EMBL/GenBank/DDBJ databases">
        <title>Genome sequencing for Strongylocentrotus purpuratus.</title>
        <authorList>
            <person name="Murali S."/>
            <person name="Liu Y."/>
            <person name="Vee V."/>
            <person name="English A."/>
            <person name="Wang M."/>
            <person name="Skinner E."/>
            <person name="Han Y."/>
            <person name="Muzny D.M."/>
            <person name="Worley K.C."/>
            <person name="Gibbs R.A."/>
        </authorList>
    </citation>
    <scope>NUCLEOTIDE SEQUENCE</scope>
</reference>
<dbReference type="InParanoid" id="A0A7M7NDK7"/>
<sequence>MDFVLYTVCHPREEPPDDEFANILKKIAVDLYDEDKIDSLAGRLGILHGDIQRALQTNMRFTQVTSNGTCLMLKGWRRGVSREEERMKLRKALLAAGWSTLQTCTSAKET</sequence>
<keyword evidence="2" id="KW-1185">Reference proteome</keyword>
<evidence type="ECO:0000313" key="2">
    <source>
        <dbReference type="Proteomes" id="UP000007110"/>
    </source>
</evidence>
<dbReference type="Proteomes" id="UP000007110">
    <property type="component" value="Unassembled WGS sequence"/>
</dbReference>
<protein>
    <submittedName>
        <fullName evidence="1">Uncharacterized protein</fullName>
    </submittedName>
</protein>
<dbReference type="EnsemblMetazoa" id="XM_030978948">
    <property type="protein sequence ID" value="XP_030834808"/>
    <property type="gene ID" value="LOC105445181"/>
</dbReference>
<dbReference type="RefSeq" id="XP_030834808.1">
    <property type="nucleotide sequence ID" value="XM_030978948.1"/>
</dbReference>
<dbReference type="OrthoDB" id="10235450at2759"/>
<dbReference type="GeneID" id="105445181"/>
<name>A0A7M7NDK7_STRPU</name>
<organism evidence="1 2">
    <name type="scientific">Strongylocentrotus purpuratus</name>
    <name type="common">Purple sea urchin</name>
    <dbReference type="NCBI Taxonomy" id="7668"/>
    <lineage>
        <taxon>Eukaryota</taxon>
        <taxon>Metazoa</taxon>
        <taxon>Echinodermata</taxon>
        <taxon>Eleutherozoa</taxon>
        <taxon>Echinozoa</taxon>
        <taxon>Echinoidea</taxon>
        <taxon>Euechinoidea</taxon>
        <taxon>Echinacea</taxon>
        <taxon>Camarodonta</taxon>
        <taxon>Echinidea</taxon>
        <taxon>Strongylocentrotidae</taxon>
        <taxon>Strongylocentrotus</taxon>
    </lineage>
</organism>
<dbReference type="AlphaFoldDB" id="A0A7M7NDK7"/>